<evidence type="ECO:0000313" key="3">
    <source>
        <dbReference type="Proteomes" id="UP000024635"/>
    </source>
</evidence>
<evidence type="ECO:0000313" key="2">
    <source>
        <dbReference type="EMBL" id="EYC36639.1"/>
    </source>
</evidence>
<comment type="caution">
    <text evidence="2">The sequence shown here is derived from an EMBL/GenBank/DDBJ whole genome shotgun (WGS) entry which is preliminary data.</text>
</comment>
<protein>
    <submittedName>
        <fullName evidence="2">Uncharacterized protein</fullName>
    </submittedName>
</protein>
<gene>
    <name evidence="2" type="primary">Acey_s0872.g2802</name>
    <name evidence="2" type="ORF">Y032_0872g2802</name>
</gene>
<name>A0A016W9Y3_9BILA</name>
<keyword evidence="1" id="KW-0812">Transmembrane</keyword>
<keyword evidence="1" id="KW-0472">Membrane</keyword>
<organism evidence="2 3">
    <name type="scientific">Ancylostoma ceylanicum</name>
    <dbReference type="NCBI Taxonomy" id="53326"/>
    <lineage>
        <taxon>Eukaryota</taxon>
        <taxon>Metazoa</taxon>
        <taxon>Ecdysozoa</taxon>
        <taxon>Nematoda</taxon>
        <taxon>Chromadorea</taxon>
        <taxon>Rhabditida</taxon>
        <taxon>Rhabditina</taxon>
        <taxon>Rhabditomorpha</taxon>
        <taxon>Strongyloidea</taxon>
        <taxon>Ancylostomatidae</taxon>
        <taxon>Ancylostomatinae</taxon>
        <taxon>Ancylostoma</taxon>
    </lineage>
</organism>
<sequence length="178" mass="19515">MMIALGDGSTVVGGMHRRPEVMIALRNGSTVARGVAVYYSLHLDPELLLCTAKLCFRQDYSYLFSTIPATTESPPISTITTETISINSTTALHTSYTHAEAANTLEVEALFALFERSLNLTIERNQESEECHLVWTLILTTVFFAFFAVVASYESVAMMMCGKGPNKSSKTSLSTTKI</sequence>
<accession>A0A016W9Y3</accession>
<dbReference type="OrthoDB" id="10604317at2759"/>
<proteinExistence type="predicted"/>
<dbReference type="EMBL" id="JARK01000472">
    <property type="protein sequence ID" value="EYC36639.1"/>
    <property type="molecule type" value="Genomic_DNA"/>
</dbReference>
<reference evidence="3" key="1">
    <citation type="journal article" date="2015" name="Nat. Genet.">
        <title>The genome and transcriptome of the zoonotic hookworm Ancylostoma ceylanicum identify infection-specific gene families.</title>
        <authorList>
            <person name="Schwarz E.M."/>
            <person name="Hu Y."/>
            <person name="Antoshechkin I."/>
            <person name="Miller M.M."/>
            <person name="Sternberg P.W."/>
            <person name="Aroian R.V."/>
        </authorList>
    </citation>
    <scope>NUCLEOTIDE SEQUENCE</scope>
    <source>
        <strain evidence="3">HY135</strain>
    </source>
</reference>
<dbReference type="Proteomes" id="UP000024635">
    <property type="component" value="Unassembled WGS sequence"/>
</dbReference>
<dbReference type="AlphaFoldDB" id="A0A016W9Y3"/>
<keyword evidence="3" id="KW-1185">Reference proteome</keyword>
<keyword evidence="1" id="KW-1133">Transmembrane helix</keyword>
<feature type="transmembrane region" description="Helical" evidence="1">
    <location>
        <begin position="133"/>
        <end position="153"/>
    </location>
</feature>
<evidence type="ECO:0000256" key="1">
    <source>
        <dbReference type="SAM" id="Phobius"/>
    </source>
</evidence>